<feature type="compositionally biased region" description="Basic and acidic residues" evidence="1">
    <location>
        <begin position="41"/>
        <end position="55"/>
    </location>
</feature>
<sequence length="95" mass="9753">MSKEHVDSTGNTGGEPSFGTGPLGSRMGGASLNSAAGTASLRERPTDAGDETDALHDSDLYVVTDAGQHLAVRPDATGRWTVEDRPDPQAGGSEE</sequence>
<dbReference type="AlphaFoldDB" id="A0A420XS71"/>
<reference evidence="2 3" key="1">
    <citation type="submission" date="2018-10" db="EMBL/GenBank/DDBJ databases">
        <title>Genomic Encyclopedia of Archaeal and Bacterial Type Strains, Phase II (KMG-II): from individual species to whole genera.</title>
        <authorList>
            <person name="Goeker M."/>
        </authorList>
    </citation>
    <scope>NUCLEOTIDE SEQUENCE [LARGE SCALE GENOMIC DNA]</scope>
    <source>
        <strain evidence="2 3">RP-AC37</strain>
    </source>
</reference>
<organism evidence="2 3">
    <name type="scientific">Motilibacter peucedani</name>
    <dbReference type="NCBI Taxonomy" id="598650"/>
    <lineage>
        <taxon>Bacteria</taxon>
        <taxon>Bacillati</taxon>
        <taxon>Actinomycetota</taxon>
        <taxon>Actinomycetes</taxon>
        <taxon>Motilibacterales</taxon>
        <taxon>Motilibacteraceae</taxon>
        <taxon>Motilibacter</taxon>
    </lineage>
</organism>
<protein>
    <submittedName>
        <fullName evidence="2">Uncharacterized protein</fullName>
    </submittedName>
</protein>
<proteinExistence type="predicted"/>
<name>A0A420XS71_9ACTN</name>
<gene>
    <name evidence="2" type="ORF">CLV35_1355</name>
</gene>
<feature type="region of interest" description="Disordered" evidence="1">
    <location>
        <begin position="1"/>
        <end position="55"/>
    </location>
</feature>
<keyword evidence="3" id="KW-1185">Reference proteome</keyword>
<evidence type="ECO:0000313" key="2">
    <source>
        <dbReference type="EMBL" id="RKS77661.1"/>
    </source>
</evidence>
<dbReference type="RefSeq" id="WP_121192677.1">
    <property type="nucleotide sequence ID" value="NZ_RBWV01000010.1"/>
</dbReference>
<comment type="caution">
    <text evidence="2">The sequence shown here is derived from an EMBL/GenBank/DDBJ whole genome shotgun (WGS) entry which is preliminary data.</text>
</comment>
<dbReference type="EMBL" id="RBWV01000010">
    <property type="protein sequence ID" value="RKS77661.1"/>
    <property type="molecule type" value="Genomic_DNA"/>
</dbReference>
<evidence type="ECO:0000256" key="1">
    <source>
        <dbReference type="SAM" id="MobiDB-lite"/>
    </source>
</evidence>
<dbReference type="Proteomes" id="UP000281955">
    <property type="component" value="Unassembled WGS sequence"/>
</dbReference>
<evidence type="ECO:0000313" key="3">
    <source>
        <dbReference type="Proteomes" id="UP000281955"/>
    </source>
</evidence>
<accession>A0A420XS71</accession>
<dbReference type="InParanoid" id="A0A420XS71"/>
<feature type="region of interest" description="Disordered" evidence="1">
    <location>
        <begin position="72"/>
        <end position="95"/>
    </location>
</feature>